<proteinExistence type="predicted"/>
<dbReference type="InterPro" id="IPR038157">
    <property type="entry name" value="FeoA_core_dom"/>
</dbReference>
<dbReference type="OrthoDB" id="9811076at2"/>
<organism evidence="3 4">
    <name type="scientific">Celerinatantimonas diazotrophica</name>
    <dbReference type="NCBI Taxonomy" id="412034"/>
    <lineage>
        <taxon>Bacteria</taxon>
        <taxon>Pseudomonadati</taxon>
        <taxon>Pseudomonadota</taxon>
        <taxon>Gammaproteobacteria</taxon>
        <taxon>Celerinatantimonadaceae</taxon>
        <taxon>Celerinatantimonas</taxon>
    </lineage>
</organism>
<dbReference type="GO" id="GO:0046914">
    <property type="term" value="F:transition metal ion binding"/>
    <property type="evidence" value="ECO:0007669"/>
    <property type="project" value="InterPro"/>
</dbReference>
<evidence type="ECO:0000313" key="3">
    <source>
        <dbReference type="EMBL" id="TCK63894.1"/>
    </source>
</evidence>
<dbReference type="Pfam" id="PF04023">
    <property type="entry name" value="FeoA"/>
    <property type="match status" value="1"/>
</dbReference>
<keyword evidence="1" id="KW-0408">Iron</keyword>
<dbReference type="Proteomes" id="UP000295565">
    <property type="component" value="Unassembled WGS sequence"/>
</dbReference>
<dbReference type="RefSeq" id="WP_131910900.1">
    <property type="nucleotide sequence ID" value="NZ_OU594967.1"/>
</dbReference>
<evidence type="ECO:0000256" key="1">
    <source>
        <dbReference type="ARBA" id="ARBA00023004"/>
    </source>
</evidence>
<keyword evidence="4" id="KW-1185">Reference proteome</keyword>
<evidence type="ECO:0000259" key="2">
    <source>
        <dbReference type="SMART" id="SM00899"/>
    </source>
</evidence>
<dbReference type="SUPFAM" id="SSF50037">
    <property type="entry name" value="C-terminal domain of transcriptional repressors"/>
    <property type="match status" value="1"/>
</dbReference>
<dbReference type="PANTHER" id="PTHR42954:SF2">
    <property type="entry name" value="FE(2+) TRANSPORT PROTEIN A"/>
    <property type="match status" value="1"/>
</dbReference>
<gene>
    <name evidence="3" type="ORF">EV690_0006</name>
</gene>
<dbReference type="InterPro" id="IPR008988">
    <property type="entry name" value="Transcriptional_repressor_C"/>
</dbReference>
<accession>A0A4R1KGR2</accession>
<dbReference type="SMART" id="SM00899">
    <property type="entry name" value="FeoA"/>
    <property type="match status" value="1"/>
</dbReference>
<dbReference type="InterPro" id="IPR052713">
    <property type="entry name" value="FeoA"/>
</dbReference>
<sequence length="77" mass="8128">MANLGDISKGLTGVIKGYAQGSAQYRKHLLALGLTPGTLFRVTRIAPLGDPIEIKVRGCAISLRKAEAAVISVEVHD</sequence>
<dbReference type="EMBL" id="SMGD01000001">
    <property type="protein sequence ID" value="TCK63894.1"/>
    <property type="molecule type" value="Genomic_DNA"/>
</dbReference>
<protein>
    <submittedName>
        <fullName evidence="3">Ferrous iron transport protein A</fullName>
    </submittedName>
</protein>
<evidence type="ECO:0000313" key="4">
    <source>
        <dbReference type="Proteomes" id="UP000295565"/>
    </source>
</evidence>
<reference evidence="3 4" key="1">
    <citation type="submission" date="2019-03" db="EMBL/GenBank/DDBJ databases">
        <title>Genomic Encyclopedia of Type Strains, Phase IV (KMG-IV): sequencing the most valuable type-strain genomes for metagenomic binning, comparative biology and taxonomic classification.</title>
        <authorList>
            <person name="Goeker M."/>
        </authorList>
    </citation>
    <scope>NUCLEOTIDE SEQUENCE [LARGE SCALE GENOMIC DNA]</scope>
    <source>
        <strain evidence="3 4">DSM 18577</strain>
    </source>
</reference>
<name>A0A4R1KGR2_9GAMM</name>
<feature type="domain" description="Ferrous iron transporter FeoA-like" evidence="2">
    <location>
        <begin position="2"/>
        <end position="75"/>
    </location>
</feature>
<dbReference type="InterPro" id="IPR007167">
    <property type="entry name" value="Fe-transptr_FeoA-like"/>
</dbReference>
<comment type="caution">
    <text evidence="3">The sequence shown here is derived from an EMBL/GenBank/DDBJ whole genome shotgun (WGS) entry which is preliminary data.</text>
</comment>
<dbReference type="PANTHER" id="PTHR42954">
    <property type="entry name" value="FE(2+) TRANSPORT PROTEIN A"/>
    <property type="match status" value="1"/>
</dbReference>
<dbReference type="Gene3D" id="2.30.30.90">
    <property type="match status" value="1"/>
</dbReference>
<dbReference type="AlphaFoldDB" id="A0A4R1KGR2"/>